<dbReference type="RefSeq" id="XP_028476421.1">
    <property type="nucleotide sequence ID" value="XM_028623488.1"/>
</dbReference>
<feature type="region of interest" description="Disordered" evidence="1">
    <location>
        <begin position="54"/>
        <end position="78"/>
    </location>
</feature>
<dbReference type="OrthoDB" id="2564644at2759"/>
<sequence length="365" mass="39168">MGEPMDIDLSIDERMARFDQWMNRPVFTPLPRAPTPPSQRWPLSISNKRLPNWDAEEDTQASSSTNGWGSPAKPPRSVRTFGSRLAQATPTGSKYVEDPSHVLLILPVPRDVTPTAIQQYFIGRVGPVSAVKLDDGVATIWFRRADAWRACGMMKNYALDGRKLCAFVVPPLPGEDSAPPSWVRVAASTEPSSMTHSAWPTPATTPLASPTRVQTPAQPARGAPQSNPKATAKPAPLPSRPWHPQGVPKGSANNGGGRSASTTSRNSRTNRKRGAGNWTATQPPPPKASGLAGSSKRTAPTSGNNAAANRASWQAPAESEADSPSEAARREERRRRGSGQVAKMAGLMRSVAADNQKRDAQRGSR</sequence>
<dbReference type="GO" id="GO:0003676">
    <property type="term" value="F:nucleic acid binding"/>
    <property type="evidence" value="ECO:0007669"/>
    <property type="project" value="InterPro"/>
</dbReference>
<accession>A0A427XSW3</accession>
<evidence type="ECO:0008006" key="4">
    <source>
        <dbReference type="Google" id="ProtNLM"/>
    </source>
</evidence>
<dbReference type="InterPro" id="IPR035979">
    <property type="entry name" value="RBD_domain_sf"/>
</dbReference>
<dbReference type="GeneID" id="39592708"/>
<protein>
    <recommendedName>
        <fullName evidence="4">RRM domain-containing protein</fullName>
    </recommendedName>
</protein>
<feature type="region of interest" description="Disordered" evidence="1">
    <location>
        <begin position="26"/>
        <end position="45"/>
    </location>
</feature>
<dbReference type="EMBL" id="RSCE01000006">
    <property type="protein sequence ID" value="RSH81966.1"/>
    <property type="molecule type" value="Genomic_DNA"/>
</dbReference>
<feature type="compositionally biased region" description="Basic and acidic residues" evidence="1">
    <location>
        <begin position="355"/>
        <end position="365"/>
    </location>
</feature>
<feature type="region of interest" description="Disordered" evidence="1">
    <location>
        <begin position="186"/>
        <end position="365"/>
    </location>
</feature>
<keyword evidence="3" id="KW-1185">Reference proteome</keyword>
<feature type="compositionally biased region" description="Low complexity" evidence="1">
    <location>
        <begin position="315"/>
        <end position="326"/>
    </location>
</feature>
<dbReference type="Proteomes" id="UP000279236">
    <property type="component" value="Unassembled WGS sequence"/>
</dbReference>
<comment type="caution">
    <text evidence="2">The sequence shown here is derived from an EMBL/GenBank/DDBJ whole genome shotgun (WGS) entry which is preliminary data.</text>
</comment>
<dbReference type="AlphaFoldDB" id="A0A427XSW3"/>
<organism evidence="2 3">
    <name type="scientific">Apiotrichum porosum</name>
    <dbReference type="NCBI Taxonomy" id="105984"/>
    <lineage>
        <taxon>Eukaryota</taxon>
        <taxon>Fungi</taxon>
        <taxon>Dikarya</taxon>
        <taxon>Basidiomycota</taxon>
        <taxon>Agaricomycotina</taxon>
        <taxon>Tremellomycetes</taxon>
        <taxon>Trichosporonales</taxon>
        <taxon>Trichosporonaceae</taxon>
        <taxon>Apiotrichum</taxon>
    </lineage>
</organism>
<reference evidence="2 3" key="1">
    <citation type="submission" date="2018-11" db="EMBL/GenBank/DDBJ databases">
        <title>Genome sequence of Apiotrichum porosum DSM 27194.</title>
        <authorList>
            <person name="Aliyu H."/>
            <person name="Gorte O."/>
            <person name="Ochsenreither K."/>
        </authorList>
    </citation>
    <scope>NUCLEOTIDE SEQUENCE [LARGE SCALE GENOMIC DNA]</scope>
    <source>
        <strain evidence="2 3">DSM 27194</strain>
    </source>
</reference>
<evidence type="ECO:0000313" key="3">
    <source>
        <dbReference type="Proteomes" id="UP000279236"/>
    </source>
</evidence>
<feature type="compositionally biased region" description="Low complexity" evidence="1">
    <location>
        <begin position="198"/>
        <end position="211"/>
    </location>
</feature>
<name>A0A427XSW3_9TREE</name>
<dbReference type="SUPFAM" id="SSF54928">
    <property type="entry name" value="RNA-binding domain, RBD"/>
    <property type="match status" value="1"/>
</dbReference>
<gene>
    <name evidence="2" type="ORF">EHS24_008165</name>
</gene>
<evidence type="ECO:0000256" key="1">
    <source>
        <dbReference type="SAM" id="MobiDB-lite"/>
    </source>
</evidence>
<proteinExistence type="predicted"/>
<feature type="compositionally biased region" description="Polar residues" evidence="1">
    <location>
        <begin position="295"/>
        <end position="307"/>
    </location>
</feature>
<evidence type="ECO:0000313" key="2">
    <source>
        <dbReference type="EMBL" id="RSH81966.1"/>
    </source>
</evidence>